<gene>
    <name evidence="3" type="ORF">SEUCBS140593_003993</name>
</gene>
<reference evidence="3 4" key="1">
    <citation type="submission" date="2024-01" db="EMBL/GenBank/DDBJ databases">
        <authorList>
            <person name="Allen C."/>
            <person name="Tagirdzhanova G."/>
        </authorList>
    </citation>
    <scope>NUCLEOTIDE SEQUENCE [LARGE SCALE GENOMIC DNA]</scope>
</reference>
<keyword evidence="2" id="KW-1133">Transmembrane helix</keyword>
<organism evidence="3 4">
    <name type="scientific">Sporothrix eucalyptigena</name>
    <dbReference type="NCBI Taxonomy" id="1812306"/>
    <lineage>
        <taxon>Eukaryota</taxon>
        <taxon>Fungi</taxon>
        <taxon>Dikarya</taxon>
        <taxon>Ascomycota</taxon>
        <taxon>Pezizomycotina</taxon>
        <taxon>Sordariomycetes</taxon>
        <taxon>Sordariomycetidae</taxon>
        <taxon>Ophiostomatales</taxon>
        <taxon>Ophiostomataceae</taxon>
        <taxon>Sporothrix</taxon>
    </lineage>
</organism>
<feature type="region of interest" description="Disordered" evidence="1">
    <location>
        <begin position="87"/>
        <end position="116"/>
    </location>
</feature>
<feature type="region of interest" description="Disordered" evidence="1">
    <location>
        <begin position="194"/>
        <end position="234"/>
    </location>
</feature>
<feature type="compositionally biased region" description="Low complexity" evidence="1">
    <location>
        <begin position="205"/>
        <end position="221"/>
    </location>
</feature>
<evidence type="ECO:0000313" key="3">
    <source>
        <dbReference type="EMBL" id="CAK7219738.1"/>
    </source>
</evidence>
<evidence type="ECO:0000256" key="1">
    <source>
        <dbReference type="SAM" id="MobiDB-lite"/>
    </source>
</evidence>
<evidence type="ECO:0000256" key="2">
    <source>
        <dbReference type="SAM" id="Phobius"/>
    </source>
</evidence>
<dbReference type="Proteomes" id="UP001642482">
    <property type="component" value="Unassembled WGS sequence"/>
</dbReference>
<proteinExistence type="predicted"/>
<accession>A0ABP0BJD8</accession>
<sequence length="234" mass="25506">MLVKIHPTLTFTTSSLNSSHNLSLPQNVNHASGVTTALTGDNIFLLILTMFLICGCIVLCFASCSKSFQAWIMSCCGGRARRDNGFNRSNNHNNRGNGFNGLPQQPSQPSQQSRSSWRGSICWPFWQGVSAPDAESSRAESQLVLEGLVEVYGVNNQNNNECLDRPLPLLPNASPSLRTATPVRSLQPNVISIGPRTPPRFPQFRSITPRSTPSPSNSRHSQQSITASLDGVDE</sequence>
<comment type="caution">
    <text evidence="3">The sequence shown here is derived from an EMBL/GenBank/DDBJ whole genome shotgun (WGS) entry which is preliminary data.</text>
</comment>
<dbReference type="EMBL" id="CAWUHD010000033">
    <property type="protein sequence ID" value="CAK7219738.1"/>
    <property type="molecule type" value="Genomic_DNA"/>
</dbReference>
<protein>
    <submittedName>
        <fullName evidence="3">Uncharacterized protein</fullName>
    </submittedName>
</protein>
<keyword evidence="2" id="KW-0812">Transmembrane</keyword>
<feature type="transmembrane region" description="Helical" evidence="2">
    <location>
        <begin position="43"/>
        <end position="64"/>
    </location>
</feature>
<name>A0ABP0BJD8_9PEZI</name>
<keyword evidence="2" id="KW-0472">Membrane</keyword>
<keyword evidence="4" id="KW-1185">Reference proteome</keyword>
<evidence type="ECO:0000313" key="4">
    <source>
        <dbReference type="Proteomes" id="UP001642482"/>
    </source>
</evidence>